<keyword evidence="6 7" id="KW-0804">Transcription</keyword>
<dbReference type="UniPathway" id="UPA00068"/>
<dbReference type="GO" id="GO:0005737">
    <property type="term" value="C:cytoplasm"/>
    <property type="evidence" value="ECO:0007669"/>
    <property type="project" value="UniProtKB-SubCell"/>
</dbReference>
<dbReference type="GO" id="GO:0003700">
    <property type="term" value="F:DNA-binding transcription factor activity"/>
    <property type="evidence" value="ECO:0007669"/>
    <property type="project" value="UniProtKB-UniRule"/>
</dbReference>
<dbReference type="AlphaFoldDB" id="A0A0R1MIF1"/>
<evidence type="ECO:0000256" key="8">
    <source>
        <dbReference type="NCBIfam" id="TIGR01529"/>
    </source>
</evidence>
<dbReference type="STRING" id="1423759.FC92_GL001362"/>
<dbReference type="HAMAP" id="MF_00173">
    <property type="entry name" value="Arg_repressor"/>
    <property type="match status" value="1"/>
</dbReference>
<comment type="caution">
    <text evidence="11">The sequence shown here is derived from an EMBL/GenBank/DDBJ whole genome shotgun (WGS) entry which is preliminary data.</text>
</comment>
<evidence type="ECO:0000256" key="6">
    <source>
        <dbReference type="ARBA" id="ARBA00023163"/>
    </source>
</evidence>
<evidence type="ECO:0000259" key="10">
    <source>
        <dbReference type="Pfam" id="PF02863"/>
    </source>
</evidence>
<evidence type="ECO:0000259" key="9">
    <source>
        <dbReference type="Pfam" id="PF01316"/>
    </source>
</evidence>
<dbReference type="GO" id="GO:1900079">
    <property type="term" value="P:regulation of arginine biosynthetic process"/>
    <property type="evidence" value="ECO:0007669"/>
    <property type="project" value="UniProtKB-UniRule"/>
</dbReference>
<keyword evidence="5 7" id="KW-0238">DNA-binding</keyword>
<keyword evidence="7" id="KW-0055">Arginine biosynthesis</keyword>
<keyword evidence="12" id="KW-1185">Reference proteome</keyword>
<dbReference type="GO" id="GO:0006526">
    <property type="term" value="P:L-arginine biosynthetic process"/>
    <property type="evidence" value="ECO:0007669"/>
    <property type="project" value="UniProtKB-UniPathway"/>
</dbReference>
<dbReference type="InterPro" id="IPR001669">
    <property type="entry name" value="Arg_repress"/>
</dbReference>
<comment type="pathway">
    <text evidence="7">Amino-acid biosynthesis; L-arginine biosynthesis [regulation].</text>
</comment>
<dbReference type="Gene3D" id="3.30.1360.40">
    <property type="match status" value="1"/>
</dbReference>
<keyword evidence="7" id="KW-0028">Amino-acid biosynthesis</keyword>
<comment type="function">
    <text evidence="7">Regulates arginine biosynthesis genes.</text>
</comment>
<dbReference type="InterPro" id="IPR036390">
    <property type="entry name" value="WH_DNA-bd_sf"/>
</dbReference>
<dbReference type="InterPro" id="IPR036251">
    <property type="entry name" value="Arg_repress_C_sf"/>
</dbReference>
<dbReference type="PRINTS" id="PR01467">
    <property type="entry name" value="ARGREPRESSOR"/>
</dbReference>
<dbReference type="GO" id="GO:0051259">
    <property type="term" value="P:protein complex oligomerization"/>
    <property type="evidence" value="ECO:0007669"/>
    <property type="project" value="InterPro"/>
</dbReference>
<protein>
    <recommendedName>
        <fullName evidence="7 8">Arginine repressor</fullName>
    </recommendedName>
</protein>
<feature type="domain" description="Arginine repressor C-terminal" evidence="10">
    <location>
        <begin position="85"/>
        <end position="151"/>
    </location>
</feature>
<evidence type="ECO:0000256" key="1">
    <source>
        <dbReference type="ARBA" id="ARBA00004496"/>
    </source>
</evidence>
<dbReference type="InterPro" id="IPR036388">
    <property type="entry name" value="WH-like_DNA-bd_sf"/>
</dbReference>
<dbReference type="PATRIC" id="fig|1423759.3.peg.1431"/>
<accession>A0A0R1MIF1</accession>
<keyword evidence="4 7" id="KW-0805">Transcription regulation</keyword>
<dbReference type="InterPro" id="IPR020900">
    <property type="entry name" value="Arg_repress_DNA-bd"/>
</dbReference>
<evidence type="ECO:0000313" key="11">
    <source>
        <dbReference type="EMBL" id="KRL07791.1"/>
    </source>
</evidence>
<dbReference type="Pfam" id="PF01316">
    <property type="entry name" value="Arg_repressor"/>
    <property type="match status" value="1"/>
</dbReference>
<dbReference type="NCBIfam" id="TIGR01529">
    <property type="entry name" value="argR_whole"/>
    <property type="match status" value="1"/>
</dbReference>
<feature type="domain" description="Arginine repressor DNA-binding" evidence="9">
    <location>
        <begin position="6"/>
        <end position="70"/>
    </location>
</feature>
<evidence type="ECO:0000256" key="2">
    <source>
        <dbReference type="ARBA" id="ARBA00008316"/>
    </source>
</evidence>
<sequence>MRLINMKKEVRQAKIEQLITQNDIGTQEELMEVLAHEGIKATQATISRDIREMRIIKEPNGNGRIRYTIFKGSSPSEEEKMYTTISESVIDVTRVQTMNVVHTLPRTANVLSAIIDDLEKKEVVGTIAGYDTILVISKNDEDAKSMNDLFNKYLKIGRS</sequence>
<name>A0A0R1MIF1_9LACO</name>
<dbReference type="PANTHER" id="PTHR34471:SF1">
    <property type="entry name" value="ARGININE REPRESSOR"/>
    <property type="match status" value="1"/>
</dbReference>
<gene>
    <name evidence="7" type="primary">argR</name>
    <name evidence="11" type="ORF">FC92_GL001362</name>
</gene>
<proteinExistence type="inferred from homology"/>
<dbReference type="GO" id="GO:0034618">
    <property type="term" value="F:arginine binding"/>
    <property type="evidence" value="ECO:0007669"/>
    <property type="project" value="InterPro"/>
</dbReference>
<dbReference type="Gene3D" id="1.10.10.10">
    <property type="entry name" value="Winged helix-like DNA-binding domain superfamily/Winged helix DNA-binding domain"/>
    <property type="match status" value="1"/>
</dbReference>
<evidence type="ECO:0000256" key="5">
    <source>
        <dbReference type="ARBA" id="ARBA00023125"/>
    </source>
</evidence>
<dbReference type="Proteomes" id="UP000051448">
    <property type="component" value="Unassembled WGS sequence"/>
</dbReference>
<dbReference type="SUPFAM" id="SSF55252">
    <property type="entry name" value="C-terminal domain of arginine repressor"/>
    <property type="match status" value="1"/>
</dbReference>
<evidence type="ECO:0000313" key="12">
    <source>
        <dbReference type="Proteomes" id="UP000051448"/>
    </source>
</evidence>
<dbReference type="GO" id="GO:0003677">
    <property type="term" value="F:DNA binding"/>
    <property type="evidence" value="ECO:0007669"/>
    <property type="project" value="UniProtKB-KW"/>
</dbReference>
<organism evidence="11 12">
    <name type="scientific">Liquorilactobacillus hordei DSM 19519</name>
    <dbReference type="NCBI Taxonomy" id="1423759"/>
    <lineage>
        <taxon>Bacteria</taxon>
        <taxon>Bacillati</taxon>
        <taxon>Bacillota</taxon>
        <taxon>Bacilli</taxon>
        <taxon>Lactobacillales</taxon>
        <taxon>Lactobacillaceae</taxon>
        <taxon>Liquorilactobacillus</taxon>
    </lineage>
</organism>
<dbReference type="EMBL" id="AZDX01000004">
    <property type="protein sequence ID" value="KRL07791.1"/>
    <property type="molecule type" value="Genomic_DNA"/>
</dbReference>
<evidence type="ECO:0000256" key="4">
    <source>
        <dbReference type="ARBA" id="ARBA00023015"/>
    </source>
</evidence>
<comment type="similarity">
    <text evidence="2 7">Belongs to the ArgR family.</text>
</comment>
<comment type="subcellular location">
    <subcellularLocation>
        <location evidence="1 7">Cytoplasm</location>
    </subcellularLocation>
</comment>
<evidence type="ECO:0000256" key="7">
    <source>
        <dbReference type="HAMAP-Rule" id="MF_00173"/>
    </source>
</evidence>
<dbReference type="InterPro" id="IPR020899">
    <property type="entry name" value="Arg_repress_C"/>
</dbReference>
<evidence type="ECO:0000256" key="3">
    <source>
        <dbReference type="ARBA" id="ARBA00022490"/>
    </source>
</evidence>
<dbReference type="SUPFAM" id="SSF46785">
    <property type="entry name" value="Winged helix' DNA-binding domain"/>
    <property type="match status" value="1"/>
</dbReference>
<keyword evidence="7" id="KW-0678">Repressor</keyword>
<dbReference type="Pfam" id="PF02863">
    <property type="entry name" value="Arg_repressor_C"/>
    <property type="match status" value="1"/>
</dbReference>
<dbReference type="PANTHER" id="PTHR34471">
    <property type="entry name" value="ARGININE REPRESSOR"/>
    <property type="match status" value="1"/>
</dbReference>
<keyword evidence="3 7" id="KW-0963">Cytoplasm</keyword>
<reference evidence="11 12" key="1">
    <citation type="journal article" date="2015" name="Genome Announc.">
        <title>Expanding the biotechnology potential of lactobacilli through comparative genomics of 213 strains and associated genera.</title>
        <authorList>
            <person name="Sun Z."/>
            <person name="Harris H.M."/>
            <person name="McCann A."/>
            <person name="Guo C."/>
            <person name="Argimon S."/>
            <person name="Zhang W."/>
            <person name="Yang X."/>
            <person name="Jeffery I.B."/>
            <person name="Cooney J.C."/>
            <person name="Kagawa T.F."/>
            <person name="Liu W."/>
            <person name="Song Y."/>
            <person name="Salvetti E."/>
            <person name="Wrobel A."/>
            <person name="Rasinkangas P."/>
            <person name="Parkhill J."/>
            <person name="Rea M.C."/>
            <person name="O'Sullivan O."/>
            <person name="Ritari J."/>
            <person name="Douillard F.P."/>
            <person name="Paul Ross R."/>
            <person name="Yang R."/>
            <person name="Briner A.E."/>
            <person name="Felis G.E."/>
            <person name="de Vos W.M."/>
            <person name="Barrangou R."/>
            <person name="Klaenhammer T.R."/>
            <person name="Caufield P.W."/>
            <person name="Cui Y."/>
            <person name="Zhang H."/>
            <person name="O'Toole P.W."/>
        </authorList>
    </citation>
    <scope>NUCLEOTIDE SEQUENCE [LARGE SCALE GENOMIC DNA]</scope>
    <source>
        <strain evidence="11 12">DSM 19519</strain>
    </source>
</reference>